<accession>A0AAU0MG49</accession>
<feature type="active site" description="Nucleophile" evidence="4 5">
    <location>
        <position position="53"/>
    </location>
</feature>
<gene>
    <name evidence="4 9" type="primary">truA</name>
    <name evidence="9" type="ORF">RYJ27_11285</name>
</gene>
<evidence type="ECO:0000256" key="3">
    <source>
        <dbReference type="ARBA" id="ARBA00023235"/>
    </source>
</evidence>
<dbReference type="HAMAP" id="MF_00171">
    <property type="entry name" value="TruA"/>
    <property type="match status" value="1"/>
</dbReference>
<feature type="domain" description="Pseudouridine synthase I TruA alpha/beta" evidence="8">
    <location>
        <begin position="8"/>
        <end position="72"/>
    </location>
</feature>
<reference evidence="9 10" key="1">
    <citation type="submission" date="2023-10" db="EMBL/GenBank/DDBJ databases">
        <title>Y20.</title>
        <authorList>
            <person name="Zhang G."/>
            <person name="Ding Y."/>
        </authorList>
    </citation>
    <scope>NUCLEOTIDE SEQUENCE [LARGE SCALE GENOMIC DNA]</scope>
    <source>
        <strain evidence="9 10">Y20</strain>
    </source>
</reference>
<comment type="caution">
    <text evidence="4">Lacks conserved residue(s) required for the propagation of feature annotation.</text>
</comment>
<comment type="similarity">
    <text evidence="1 4 7">Belongs to the tRNA pseudouridine synthase TruA family.</text>
</comment>
<dbReference type="PANTHER" id="PTHR11142">
    <property type="entry name" value="PSEUDOURIDYLATE SYNTHASE"/>
    <property type="match status" value="1"/>
</dbReference>
<dbReference type="Gene3D" id="3.30.70.580">
    <property type="entry name" value="Pseudouridine synthase I, catalytic domain, N-terminal subdomain"/>
    <property type="match status" value="1"/>
</dbReference>
<dbReference type="InterPro" id="IPR020097">
    <property type="entry name" value="PsdUridine_synth_TruA_a/b_dom"/>
</dbReference>
<dbReference type="SUPFAM" id="SSF55120">
    <property type="entry name" value="Pseudouridine synthase"/>
    <property type="match status" value="1"/>
</dbReference>
<proteinExistence type="inferred from homology"/>
<evidence type="ECO:0000256" key="2">
    <source>
        <dbReference type="ARBA" id="ARBA00022694"/>
    </source>
</evidence>
<organism evidence="9 10">
    <name type="scientific">Microbacterium limosum</name>
    <dbReference type="NCBI Taxonomy" id="3079935"/>
    <lineage>
        <taxon>Bacteria</taxon>
        <taxon>Bacillati</taxon>
        <taxon>Actinomycetota</taxon>
        <taxon>Actinomycetes</taxon>
        <taxon>Micrococcales</taxon>
        <taxon>Microbacteriaceae</taxon>
        <taxon>Microbacterium</taxon>
    </lineage>
</organism>
<feature type="binding site" evidence="4 6">
    <location>
        <position position="125"/>
    </location>
    <ligand>
        <name>substrate</name>
    </ligand>
</feature>
<dbReference type="GO" id="GO:0160147">
    <property type="term" value="F:tRNA pseudouridine(38-40) synthase activity"/>
    <property type="evidence" value="ECO:0007669"/>
    <property type="project" value="UniProtKB-EC"/>
</dbReference>
<dbReference type="CDD" id="cd02570">
    <property type="entry name" value="PseudoU_synth_EcTruA"/>
    <property type="match status" value="1"/>
</dbReference>
<comment type="catalytic activity">
    <reaction evidence="4 7">
        <text>uridine(38/39/40) in tRNA = pseudouridine(38/39/40) in tRNA</text>
        <dbReference type="Rhea" id="RHEA:22376"/>
        <dbReference type="Rhea" id="RHEA-COMP:10085"/>
        <dbReference type="Rhea" id="RHEA-COMP:10087"/>
        <dbReference type="ChEBI" id="CHEBI:65314"/>
        <dbReference type="ChEBI" id="CHEBI:65315"/>
        <dbReference type="EC" id="5.4.99.12"/>
    </reaction>
</comment>
<dbReference type="InterPro" id="IPR020094">
    <property type="entry name" value="TruA/RsuA/RluB/E/F_N"/>
</dbReference>
<dbReference type="InterPro" id="IPR020095">
    <property type="entry name" value="PsdUridine_synth_TruA_C"/>
</dbReference>
<evidence type="ECO:0000256" key="5">
    <source>
        <dbReference type="PIRSR" id="PIRSR001430-1"/>
    </source>
</evidence>
<dbReference type="PANTHER" id="PTHR11142:SF0">
    <property type="entry name" value="TRNA PSEUDOURIDINE SYNTHASE-LIKE 1"/>
    <property type="match status" value="1"/>
</dbReference>
<evidence type="ECO:0000259" key="8">
    <source>
        <dbReference type="Pfam" id="PF01416"/>
    </source>
</evidence>
<dbReference type="EC" id="5.4.99.12" evidence="4"/>
<dbReference type="InterPro" id="IPR020103">
    <property type="entry name" value="PsdUridine_synth_cat_dom_sf"/>
</dbReference>
<dbReference type="Gene3D" id="3.30.70.660">
    <property type="entry name" value="Pseudouridine synthase I, catalytic domain, C-terminal subdomain"/>
    <property type="match status" value="1"/>
</dbReference>
<evidence type="ECO:0000256" key="4">
    <source>
        <dbReference type="HAMAP-Rule" id="MF_00171"/>
    </source>
</evidence>
<keyword evidence="10" id="KW-1185">Reference proteome</keyword>
<dbReference type="PIRSF" id="PIRSF001430">
    <property type="entry name" value="tRNA_psdUrid_synth"/>
    <property type="match status" value="1"/>
</dbReference>
<dbReference type="Proteomes" id="UP001329313">
    <property type="component" value="Chromosome"/>
</dbReference>
<name>A0AAU0MG49_9MICO</name>
<feature type="domain" description="Pseudouridine synthase I TruA alpha/beta" evidence="8">
    <location>
        <begin position="159"/>
        <end position="261"/>
    </location>
</feature>
<evidence type="ECO:0000313" key="10">
    <source>
        <dbReference type="Proteomes" id="UP001329313"/>
    </source>
</evidence>
<evidence type="ECO:0000256" key="1">
    <source>
        <dbReference type="ARBA" id="ARBA00009375"/>
    </source>
</evidence>
<sequence>MRIRLDIAYDGTHFAGWARQPGLRTVQGALETALQRVLRSPAAPRLVVAGRTDAGVHATGQVAHVDVAPDDIERLHRPRDTRPPLDQLAHRLRGVLGAYSDVTVRAATAAPEGFDARFSPVWRRYVYRIADAASGYDPLRRHDTTSVRASLDAAAMDAAASSLRGLHDFAAYCRPREGATTIRTLLDYTWRRLPDGVLEAEVRADAFCHSMVRALVGVCAAIGEGRLDVEDAARLRDERTRSSAFPVLAARGLTLAEVGYPASDLLAERAAQTRARRELG</sequence>
<dbReference type="Pfam" id="PF01416">
    <property type="entry name" value="PseudoU_synth_1"/>
    <property type="match status" value="2"/>
</dbReference>
<keyword evidence="2 4" id="KW-0819">tRNA processing</keyword>
<dbReference type="KEGG" id="mliy:RYJ27_11285"/>
<protein>
    <recommendedName>
        <fullName evidence="4">tRNA pseudouridine synthase A</fullName>
        <ecNumber evidence="4">5.4.99.12</ecNumber>
    </recommendedName>
    <alternativeName>
        <fullName evidence="4">tRNA pseudouridine(38-40) synthase</fullName>
    </alternativeName>
    <alternativeName>
        <fullName evidence="4">tRNA pseudouridylate synthase I</fullName>
    </alternativeName>
    <alternativeName>
        <fullName evidence="4">tRNA-uridine isomerase I</fullName>
    </alternativeName>
</protein>
<dbReference type="InterPro" id="IPR001406">
    <property type="entry name" value="PsdUridine_synth_TruA"/>
</dbReference>
<comment type="subunit">
    <text evidence="4">Homodimer.</text>
</comment>
<dbReference type="AlphaFoldDB" id="A0AAU0MG49"/>
<dbReference type="RefSeq" id="WP_330170400.1">
    <property type="nucleotide sequence ID" value="NZ_CP137080.1"/>
</dbReference>
<dbReference type="NCBIfam" id="TIGR00071">
    <property type="entry name" value="hisT_truA"/>
    <property type="match status" value="1"/>
</dbReference>
<evidence type="ECO:0000313" key="9">
    <source>
        <dbReference type="EMBL" id="WOQ69269.1"/>
    </source>
</evidence>
<evidence type="ECO:0000256" key="6">
    <source>
        <dbReference type="PIRSR" id="PIRSR001430-2"/>
    </source>
</evidence>
<comment type="function">
    <text evidence="4">Formation of pseudouridine at positions 38, 39 and 40 in the anticodon stem and loop of transfer RNAs.</text>
</comment>
<keyword evidence="3 4" id="KW-0413">Isomerase</keyword>
<evidence type="ECO:0000256" key="7">
    <source>
        <dbReference type="RuleBase" id="RU003792"/>
    </source>
</evidence>
<dbReference type="EMBL" id="CP137080">
    <property type="protein sequence ID" value="WOQ69269.1"/>
    <property type="molecule type" value="Genomic_DNA"/>
</dbReference>
<dbReference type="GO" id="GO:0031119">
    <property type="term" value="P:tRNA pseudouridine synthesis"/>
    <property type="evidence" value="ECO:0007669"/>
    <property type="project" value="UniProtKB-UniRule"/>
</dbReference>
<dbReference type="GO" id="GO:0003723">
    <property type="term" value="F:RNA binding"/>
    <property type="evidence" value="ECO:0007669"/>
    <property type="project" value="InterPro"/>
</dbReference>